<dbReference type="Pfam" id="PF00583">
    <property type="entry name" value="Acetyltransf_1"/>
    <property type="match status" value="1"/>
</dbReference>
<dbReference type="PANTHER" id="PTHR43072">
    <property type="entry name" value="N-ACETYLTRANSFERASE"/>
    <property type="match status" value="1"/>
</dbReference>
<dbReference type="GeneID" id="88768165"/>
<dbReference type="GO" id="GO:0016747">
    <property type="term" value="F:acyltransferase activity, transferring groups other than amino-acyl groups"/>
    <property type="evidence" value="ECO:0007669"/>
    <property type="project" value="InterPro"/>
</dbReference>
<evidence type="ECO:0000313" key="4">
    <source>
        <dbReference type="EMBL" id="EHJ10446.1"/>
    </source>
</evidence>
<dbReference type="PROSITE" id="PS51186">
    <property type="entry name" value="GNAT"/>
    <property type="match status" value="1"/>
</dbReference>
<dbReference type="Proteomes" id="UP000003477">
    <property type="component" value="Unassembled WGS sequence"/>
</dbReference>
<proteinExistence type="predicted"/>
<reference evidence="4 5" key="1">
    <citation type="journal article" date="2011" name="Front. Microbiol.">
        <title>Two Strains of Crocosphaera watsonii with Highly Conserved Genomes are Distinguished by Strain-Specific Features.</title>
        <authorList>
            <person name="Bench S.R."/>
            <person name="Ilikchyan I.N."/>
            <person name="Tripp H.J."/>
            <person name="Zehr J.P."/>
        </authorList>
    </citation>
    <scope>NUCLEOTIDE SEQUENCE [LARGE SCALE GENOMIC DNA]</scope>
    <source>
        <strain evidence="4 5">WH 0003</strain>
    </source>
</reference>
<organism evidence="4 5">
    <name type="scientific">Crocosphaera watsonii WH 0003</name>
    <dbReference type="NCBI Taxonomy" id="423471"/>
    <lineage>
        <taxon>Bacteria</taxon>
        <taxon>Bacillati</taxon>
        <taxon>Cyanobacteriota</taxon>
        <taxon>Cyanophyceae</taxon>
        <taxon>Oscillatoriophycideae</taxon>
        <taxon>Chroococcales</taxon>
        <taxon>Aphanothecaceae</taxon>
        <taxon>Crocosphaera</taxon>
    </lineage>
</organism>
<evidence type="ECO:0000256" key="1">
    <source>
        <dbReference type="ARBA" id="ARBA00022679"/>
    </source>
</evidence>
<gene>
    <name evidence="4" type="ORF">CWATWH0003_4793</name>
</gene>
<dbReference type="PANTHER" id="PTHR43072:SF23">
    <property type="entry name" value="UPF0039 PROTEIN C11D3.02C"/>
    <property type="match status" value="1"/>
</dbReference>
<dbReference type="PATRIC" id="fig|423471.3.peg.4486"/>
<dbReference type="EMBL" id="AESD01000717">
    <property type="protein sequence ID" value="EHJ10446.1"/>
    <property type="molecule type" value="Genomic_DNA"/>
</dbReference>
<evidence type="ECO:0000259" key="3">
    <source>
        <dbReference type="PROSITE" id="PS51186"/>
    </source>
</evidence>
<keyword evidence="1 4" id="KW-0808">Transferase</keyword>
<dbReference type="CDD" id="cd04301">
    <property type="entry name" value="NAT_SF"/>
    <property type="match status" value="1"/>
</dbReference>
<name>G5JBH7_CROWT</name>
<keyword evidence="2" id="KW-0012">Acyltransferase</keyword>
<dbReference type="Gene3D" id="3.40.630.30">
    <property type="match status" value="1"/>
</dbReference>
<accession>G5JBH7</accession>
<dbReference type="SUPFAM" id="SSF55729">
    <property type="entry name" value="Acyl-CoA N-acyltransferases (Nat)"/>
    <property type="match status" value="1"/>
</dbReference>
<feature type="domain" description="N-acetyltransferase" evidence="3">
    <location>
        <begin position="2"/>
        <end position="173"/>
    </location>
</feature>
<evidence type="ECO:0000313" key="5">
    <source>
        <dbReference type="Proteomes" id="UP000003477"/>
    </source>
</evidence>
<comment type="caution">
    <text evidence="4">The sequence shown here is derived from an EMBL/GenBank/DDBJ whole genome shotgun (WGS) entry which is preliminary data.</text>
</comment>
<dbReference type="RefSeq" id="WP_007312612.1">
    <property type="nucleotide sequence ID" value="NZ_AESD01000717.1"/>
</dbReference>
<dbReference type="InterPro" id="IPR000182">
    <property type="entry name" value="GNAT_dom"/>
</dbReference>
<evidence type="ECO:0000256" key="2">
    <source>
        <dbReference type="ARBA" id="ARBA00023315"/>
    </source>
</evidence>
<dbReference type="AlphaFoldDB" id="G5JBH7"/>
<sequence length="179" mass="20883">MKKIRLANLEDLEKIVNIYNDSIPSRIATGDLQKITVESRLKWFKERDTNHYPIWVMEDHNQSSTTGVKNQVVGWISLQHFYGRPAYKSTAEISLYIAEKYRGQGIGKKLLEYVIEESPKLGLTNLLGFIFAHNKPSLNLFKKYNFQQWGYLPKVAQLDRIERDLIIMGLHLDCRKNNI</sequence>
<protein>
    <submittedName>
        <fullName evidence="4">GCN5-related N-acetyltransferase</fullName>
    </submittedName>
</protein>
<dbReference type="InterPro" id="IPR016181">
    <property type="entry name" value="Acyl_CoA_acyltransferase"/>
</dbReference>